<evidence type="ECO:0000256" key="4">
    <source>
        <dbReference type="ARBA" id="ARBA00022670"/>
    </source>
</evidence>
<gene>
    <name evidence="17" type="ORF">CYFUS_004958</name>
</gene>
<feature type="active site" description="Proton acceptor" evidence="9">
    <location>
        <position position="351"/>
    </location>
</feature>
<dbReference type="InterPro" id="IPR045357">
    <property type="entry name" value="Aminopeptidase_N-like_N"/>
</dbReference>
<dbReference type="GO" id="GO:0043171">
    <property type="term" value="P:peptide catabolic process"/>
    <property type="evidence" value="ECO:0007669"/>
    <property type="project" value="TreeGrafter"/>
</dbReference>
<evidence type="ECO:0000313" key="17">
    <source>
        <dbReference type="EMBL" id="ATB39514.1"/>
    </source>
</evidence>
<feature type="site" description="Transition state stabilizer" evidence="11">
    <location>
        <position position="437"/>
    </location>
</feature>
<dbReference type="Proteomes" id="UP000217257">
    <property type="component" value="Chromosome"/>
</dbReference>
<dbReference type="EMBL" id="CP022098">
    <property type="protein sequence ID" value="ATB39514.1"/>
    <property type="molecule type" value="Genomic_DNA"/>
</dbReference>
<dbReference type="KEGG" id="cfus:CYFUS_004958"/>
<comment type="cofactor">
    <cofactor evidence="10 12">
        <name>Zn(2+)</name>
        <dbReference type="ChEBI" id="CHEBI:29105"/>
    </cofactor>
    <text evidence="10 12">Binds 1 zinc ion per subunit.</text>
</comment>
<dbReference type="InterPro" id="IPR034016">
    <property type="entry name" value="M1_APN-typ"/>
</dbReference>
<protein>
    <recommendedName>
        <fullName evidence="12">Aminopeptidase</fullName>
        <ecNumber evidence="12">3.4.11.-</ecNumber>
    </recommendedName>
</protein>
<evidence type="ECO:0000256" key="13">
    <source>
        <dbReference type="SAM" id="SignalP"/>
    </source>
</evidence>
<evidence type="ECO:0000313" key="18">
    <source>
        <dbReference type="Proteomes" id="UP000217257"/>
    </source>
</evidence>
<dbReference type="CDD" id="cd09601">
    <property type="entry name" value="M1_APN-Q_like"/>
    <property type="match status" value="1"/>
</dbReference>
<dbReference type="Pfam" id="PF01433">
    <property type="entry name" value="Peptidase_M1"/>
    <property type="match status" value="1"/>
</dbReference>
<comment type="similarity">
    <text evidence="2 12">Belongs to the peptidase M1 family.</text>
</comment>
<dbReference type="Gene3D" id="2.60.40.1730">
    <property type="entry name" value="tricorn interacting facor f3 domain"/>
    <property type="match status" value="1"/>
</dbReference>
<dbReference type="GO" id="GO:0005737">
    <property type="term" value="C:cytoplasm"/>
    <property type="evidence" value="ECO:0007669"/>
    <property type="project" value="TreeGrafter"/>
</dbReference>
<reference evidence="17 18" key="1">
    <citation type="submission" date="2017-06" db="EMBL/GenBank/DDBJ databases">
        <title>Sequencing and comparative analysis of myxobacterial genomes.</title>
        <authorList>
            <person name="Rupp O."/>
            <person name="Goesmann A."/>
            <person name="Sogaard-Andersen L."/>
        </authorList>
    </citation>
    <scope>NUCLEOTIDE SEQUENCE [LARGE SCALE GENOMIC DNA]</scope>
    <source>
        <strain evidence="17 18">DSM 52655</strain>
    </source>
</reference>
<dbReference type="InterPro" id="IPR001930">
    <property type="entry name" value="Peptidase_M1"/>
</dbReference>
<dbReference type="InterPro" id="IPR042097">
    <property type="entry name" value="Aminopeptidase_N-like_N_sf"/>
</dbReference>
<dbReference type="GO" id="GO:0008270">
    <property type="term" value="F:zinc ion binding"/>
    <property type="evidence" value="ECO:0007669"/>
    <property type="project" value="UniProtKB-UniRule"/>
</dbReference>
<evidence type="ECO:0000256" key="9">
    <source>
        <dbReference type="PIRSR" id="PIRSR634016-1"/>
    </source>
</evidence>
<evidence type="ECO:0000256" key="1">
    <source>
        <dbReference type="ARBA" id="ARBA00000098"/>
    </source>
</evidence>
<feature type="binding site" evidence="10">
    <location>
        <position position="350"/>
    </location>
    <ligand>
        <name>Zn(2+)</name>
        <dbReference type="ChEBI" id="CHEBI:29105"/>
        <note>catalytic</note>
    </ligand>
</feature>
<feature type="signal peptide" evidence="13">
    <location>
        <begin position="1"/>
        <end position="32"/>
    </location>
</feature>
<feature type="domain" description="Aminopeptidase N-like N-terminal" evidence="16">
    <location>
        <begin position="66"/>
        <end position="242"/>
    </location>
</feature>
<comment type="catalytic activity">
    <reaction evidence="1">
        <text>Release of an N-terminal amino acid, Xaa-|-Yaa- from a peptide, amide or arylamide. Xaa is preferably Ala, but may be most amino acids including Pro (slow action). When a terminal hydrophobic residue is followed by a prolyl residue, the two may be released as an intact Xaa-Pro dipeptide.</text>
        <dbReference type="EC" id="3.4.11.2"/>
    </reaction>
</comment>
<feature type="binding site" evidence="10">
    <location>
        <position position="373"/>
    </location>
    <ligand>
        <name>Zn(2+)</name>
        <dbReference type="ChEBI" id="CHEBI:29105"/>
        <note>catalytic</note>
    </ligand>
</feature>
<dbReference type="InterPro" id="IPR024571">
    <property type="entry name" value="ERAP1-like_C_dom"/>
</dbReference>
<dbReference type="AlphaFoldDB" id="A0A250J6H0"/>
<dbReference type="GO" id="GO:0005615">
    <property type="term" value="C:extracellular space"/>
    <property type="evidence" value="ECO:0007669"/>
    <property type="project" value="TreeGrafter"/>
</dbReference>
<evidence type="ECO:0000256" key="11">
    <source>
        <dbReference type="PIRSR" id="PIRSR634016-4"/>
    </source>
</evidence>
<dbReference type="PANTHER" id="PTHR11533">
    <property type="entry name" value="PROTEASE M1 ZINC METALLOPROTEASE"/>
    <property type="match status" value="1"/>
</dbReference>
<name>A0A250J6H0_9BACT</name>
<dbReference type="Pfam" id="PF17900">
    <property type="entry name" value="Peptidase_M1_N"/>
    <property type="match status" value="1"/>
</dbReference>
<evidence type="ECO:0000259" key="15">
    <source>
        <dbReference type="Pfam" id="PF11838"/>
    </source>
</evidence>
<dbReference type="GO" id="GO:0006508">
    <property type="term" value="P:proteolysis"/>
    <property type="evidence" value="ECO:0007669"/>
    <property type="project" value="UniProtKB-KW"/>
</dbReference>
<dbReference type="Gene3D" id="1.25.50.20">
    <property type="match status" value="1"/>
</dbReference>
<dbReference type="GO" id="GO:0016020">
    <property type="term" value="C:membrane"/>
    <property type="evidence" value="ECO:0007669"/>
    <property type="project" value="TreeGrafter"/>
</dbReference>
<keyword evidence="5 10" id="KW-0479">Metal-binding</keyword>
<evidence type="ECO:0000256" key="12">
    <source>
        <dbReference type="RuleBase" id="RU364040"/>
    </source>
</evidence>
<dbReference type="GO" id="GO:0070006">
    <property type="term" value="F:metalloaminopeptidase activity"/>
    <property type="evidence" value="ECO:0007669"/>
    <property type="project" value="TreeGrafter"/>
</dbReference>
<evidence type="ECO:0000256" key="8">
    <source>
        <dbReference type="ARBA" id="ARBA00023049"/>
    </source>
</evidence>
<evidence type="ECO:0000259" key="14">
    <source>
        <dbReference type="Pfam" id="PF01433"/>
    </source>
</evidence>
<dbReference type="Pfam" id="PF11838">
    <property type="entry name" value="ERAP1_C"/>
    <property type="match status" value="1"/>
</dbReference>
<keyword evidence="8 12" id="KW-0482">Metalloprotease</keyword>
<evidence type="ECO:0000256" key="5">
    <source>
        <dbReference type="ARBA" id="ARBA00022723"/>
    </source>
</evidence>
<evidence type="ECO:0000256" key="6">
    <source>
        <dbReference type="ARBA" id="ARBA00022801"/>
    </source>
</evidence>
<dbReference type="Gene3D" id="2.60.40.1910">
    <property type="match status" value="1"/>
</dbReference>
<dbReference type="InterPro" id="IPR027268">
    <property type="entry name" value="Peptidase_M4/M1_CTD_sf"/>
</dbReference>
<keyword evidence="4 12" id="KW-0645">Protease</keyword>
<dbReference type="SUPFAM" id="SSF63737">
    <property type="entry name" value="Leukotriene A4 hydrolase N-terminal domain"/>
    <property type="match status" value="1"/>
</dbReference>
<dbReference type="GO" id="GO:0042277">
    <property type="term" value="F:peptide binding"/>
    <property type="evidence" value="ECO:0007669"/>
    <property type="project" value="TreeGrafter"/>
</dbReference>
<evidence type="ECO:0000256" key="7">
    <source>
        <dbReference type="ARBA" id="ARBA00022833"/>
    </source>
</evidence>
<sequence length="914" mass="100137">MAAPGGWRGGMRRLPLLLLALGLLHCSHAPPAAPTGSDSATAAAPAIAAYPEPAPPSLRLPDTVRPVRYALELTLLPQEATYPGTVSIDVEVRAPVRQVWLHAQDVEVSSARVEREGHGFEARIATADTGRLGLLLPEELPAGRARLVLRFTGRVERTRSQGLYGETEAGEPYLYTFFEPIDARRAFPCFDEPTFKVPWQLTFTVKESHVAAANAPAVREEPLPGGLKRVTFAESKPMPSYLVAFMVGPFDVVEAGTVGRTPVPLRFIVPRGRGPETAYAASVTPRIVEVLEDFFDLPYPFEKLDVAVVPRFWGTMEHPGIVAMGQPLTLIKPGQETLERRQRYATILGHELGHYWFGDVVTCRWWDDVWLNESFTSWLDRKTMDGFEPSWGLGREFSANALAHAMGTDSLVNTPPVRKPVASNDDIIGAFDNGTTYSKGSAVLGMLEPWLGEERVRDVMRQHMRTHAWKTATSDDFLRTLSEVAGADAARVFKSFVDQPGVPRIQGELQCQPGAPTRVRLRQERFWPAGSLGEQGQTWAVPVCVRAGTGSQAERGCTLLTQAEGELLLKAPGCPRWVLLNADGRGYYHSGYARPQLDALLGAPAGTLSEDERLALLADVRAGVSRGDLRSGEALRAVPATAKDPSRLVVQRGLQLLGGVRVDRLSAEDRARYRAWIRGLYAPRARTLGWVARPGEDESQQRLRLLLLSFASGVGEDPTLSREAARLGRAWLADRDAVKEDVARVALRVAAKRGDRALFDTLLTQARGAKDRRERSVLLSVLGSFEDRALLGEALGLVAGSEFDVRETVEILSTALNDADSRAQAWAFYRENFDSLAERMRSDELGNLIEEVGVLCDPAQRAEAETLLGPRVKRIEGGPRALARALESISLCVDSEARNAPSVREFLRAQGLSG</sequence>
<proteinExistence type="inferred from homology"/>
<feature type="binding site" evidence="10">
    <location>
        <position position="354"/>
    </location>
    <ligand>
        <name>Zn(2+)</name>
        <dbReference type="ChEBI" id="CHEBI:29105"/>
        <note>catalytic</note>
    </ligand>
</feature>
<keyword evidence="6 12" id="KW-0378">Hydrolase</keyword>
<feature type="domain" description="Peptidase M1 membrane alanine aminopeptidase" evidence="14">
    <location>
        <begin position="279"/>
        <end position="495"/>
    </location>
</feature>
<evidence type="ECO:0000259" key="16">
    <source>
        <dbReference type="Pfam" id="PF17900"/>
    </source>
</evidence>
<dbReference type="Gene3D" id="1.10.390.10">
    <property type="entry name" value="Neutral Protease Domain 2"/>
    <property type="match status" value="1"/>
</dbReference>
<keyword evidence="3 12" id="KW-0031">Aminopeptidase</keyword>
<feature type="domain" description="ERAP1-like C-terminal" evidence="15">
    <location>
        <begin position="577"/>
        <end position="889"/>
    </location>
</feature>
<evidence type="ECO:0000256" key="2">
    <source>
        <dbReference type="ARBA" id="ARBA00010136"/>
    </source>
</evidence>
<dbReference type="GO" id="GO:0016285">
    <property type="term" value="F:alanyl aminopeptidase activity"/>
    <property type="evidence" value="ECO:0007669"/>
    <property type="project" value="UniProtKB-EC"/>
</dbReference>
<feature type="chain" id="PRO_5012806580" description="Aminopeptidase" evidence="13">
    <location>
        <begin position="33"/>
        <end position="914"/>
    </location>
</feature>
<organism evidence="17 18">
    <name type="scientific">Cystobacter fuscus</name>
    <dbReference type="NCBI Taxonomy" id="43"/>
    <lineage>
        <taxon>Bacteria</taxon>
        <taxon>Pseudomonadati</taxon>
        <taxon>Myxococcota</taxon>
        <taxon>Myxococcia</taxon>
        <taxon>Myxococcales</taxon>
        <taxon>Cystobacterineae</taxon>
        <taxon>Archangiaceae</taxon>
        <taxon>Cystobacter</taxon>
    </lineage>
</organism>
<keyword evidence="13" id="KW-0732">Signal</keyword>
<dbReference type="InterPro" id="IPR050344">
    <property type="entry name" value="Peptidase_M1_aminopeptidases"/>
</dbReference>
<evidence type="ECO:0000256" key="3">
    <source>
        <dbReference type="ARBA" id="ARBA00022438"/>
    </source>
</evidence>
<evidence type="ECO:0000256" key="10">
    <source>
        <dbReference type="PIRSR" id="PIRSR634016-3"/>
    </source>
</evidence>
<accession>A0A250J6H0</accession>
<dbReference type="PANTHER" id="PTHR11533:SF174">
    <property type="entry name" value="PUROMYCIN-SENSITIVE AMINOPEPTIDASE-RELATED"/>
    <property type="match status" value="1"/>
</dbReference>
<dbReference type="EC" id="3.4.11.-" evidence="12"/>
<dbReference type="SUPFAM" id="SSF55486">
    <property type="entry name" value="Metalloproteases ('zincins'), catalytic domain"/>
    <property type="match status" value="1"/>
</dbReference>
<dbReference type="InterPro" id="IPR014782">
    <property type="entry name" value="Peptidase_M1_dom"/>
</dbReference>
<keyword evidence="7 10" id="KW-0862">Zinc</keyword>
<dbReference type="PRINTS" id="PR00756">
    <property type="entry name" value="ALADIPTASE"/>
</dbReference>